<name>A0ACC3AGP3_9EURO</name>
<keyword evidence="2" id="KW-1185">Reference proteome</keyword>
<sequence>MAATTNTANGPSNFEKELICSICTEILYQPLTILDCLHSFCGSCLKEWFSHQHRKASSSRSSSSSTANPYTCPTCRREVRDVQHNATVSNLLEWFLTEHPDRNRSEQDMQDMREAYKPGENILPKVERRRERRARRDESEAAIRERQMLEEARQRSLRDLEDPSANTLAPPRTGQSRSASRERDERRHRRRERERQRESTATLTIPYAVQDGREEHTRASSSPPVTSPRHPDAVEARQREQRMVHQASLRSLVSASDSGTGTGDSLDEARIMQEILNEGLLGDIDVDALTEAEQDLLAERIAEAYRQRHPRRSTPSSPPQSQQLSSNHPTESDRNHLVVRNEQRRTSHSRQREDTSPASGRRPESRTRQQPSRSQPPPSALARSNSASSSVTISHRRQTSDQNRPMRAVGGSRQSSTERRPPSAPTSHHGSRSDVAVTTSEDPRPSTTTRTHTDPTRSPPLASEAWLQAGGEDRRLQSRTTNSPSRSPRQPHALPVTNAQPQPTTAQLPLPSSIAELDSTAIPAAAPAVSCHEEPSISCFRCQKPDIQYDIHKYCNQCKVSLCMRCYRKGEGCKHWFGFGHAAQTNFENSKHTDEATELPHILTGRQYRKPVASTILETRLSPQTHEALPKSTSSNPQDRLQDGHFCDRCGTFANSQFWLCDFCNDGEWGFCKQCVQTHHCCNHPLLPVAYIPQSPPANLEHLHLNSPISNTLQPNHSNNNSRPTTPRSTASSRAADGHSYDYLSINVNCDNCHNIILPSASRFHCPFHATDFDLCTTCYDSLVHHGRVRRDDGPDGWRKCPAGHRMIILAFEADEDGDGGMRRVVKRDLVGGWKLTEDDMRAWSASHPATLGQSGQVASPPHSPPLSNRGTWTWRDDSSSGRKSTRSRTATLTSANGNLASRFPPDGGFGKRGLVYYSYWPEEGEDGEGELRLPRGAEVGEIEDVNGDWWSGVYCGDIGVMPFGYVRELRA</sequence>
<dbReference type="EMBL" id="JAPDRQ010000017">
    <property type="protein sequence ID" value="KAJ9662167.1"/>
    <property type="molecule type" value="Genomic_DNA"/>
</dbReference>
<evidence type="ECO:0000313" key="1">
    <source>
        <dbReference type="EMBL" id="KAJ9662167.1"/>
    </source>
</evidence>
<accession>A0ACC3AGP3</accession>
<organism evidence="1 2">
    <name type="scientific">Neophaeococcomyces mojaviensis</name>
    <dbReference type="NCBI Taxonomy" id="3383035"/>
    <lineage>
        <taxon>Eukaryota</taxon>
        <taxon>Fungi</taxon>
        <taxon>Dikarya</taxon>
        <taxon>Ascomycota</taxon>
        <taxon>Pezizomycotina</taxon>
        <taxon>Eurotiomycetes</taxon>
        <taxon>Chaetothyriomycetidae</taxon>
        <taxon>Chaetothyriales</taxon>
        <taxon>Chaetothyriales incertae sedis</taxon>
        <taxon>Neophaeococcomyces</taxon>
    </lineage>
</organism>
<dbReference type="Proteomes" id="UP001172386">
    <property type="component" value="Unassembled WGS sequence"/>
</dbReference>
<reference evidence="1" key="1">
    <citation type="submission" date="2022-10" db="EMBL/GenBank/DDBJ databases">
        <title>Culturing micro-colonial fungi from biological soil crusts in the Mojave desert and describing Neophaeococcomyces mojavensis, and introducing the new genera and species Taxawa tesnikishii.</title>
        <authorList>
            <person name="Kurbessoian T."/>
            <person name="Stajich J.E."/>
        </authorList>
    </citation>
    <scope>NUCLEOTIDE SEQUENCE</scope>
    <source>
        <strain evidence="1">JES_112</strain>
    </source>
</reference>
<evidence type="ECO:0000313" key="2">
    <source>
        <dbReference type="Proteomes" id="UP001172386"/>
    </source>
</evidence>
<gene>
    <name evidence="1" type="ORF">H2198_001518</name>
</gene>
<proteinExistence type="predicted"/>
<protein>
    <submittedName>
        <fullName evidence="1">Uncharacterized protein</fullName>
    </submittedName>
</protein>
<comment type="caution">
    <text evidence="1">The sequence shown here is derived from an EMBL/GenBank/DDBJ whole genome shotgun (WGS) entry which is preliminary data.</text>
</comment>